<comment type="subcellular location">
    <subcellularLocation>
        <location evidence="1">Membrane</location>
    </subcellularLocation>
</comment>
<evidence type="ECO:0008006" key="6">
    <source>
        <dbReference type="Google" id="ProtNLM"/>
    </source>
</evidence>
<dbReference type="GO" id="GO:0009506">
    <property type="term" value="C:plasmodesma"/>
    <property type="evidence" value="ECO:0007669"/>
    <property type="project" value="TreeGrafter"/>
</dbReference>
<organism evidence="4 5">
    <name type="scientific">Sphenostylis stenocarpa</name>
    <dbReference type="NCBI Taxonomy" id="92480"/>
    <lineage>
        <taxon>Eukaryota</taxon>
        <taxon>Viridiplantae</taxon>
        <taxon>Streptophyta</taxon>
        <taxon>Embryophyta</taxon>
        <taxon>Tracheophyta</taxon>
        <taxon>Spermatophyta</taxon>
        <taxon>Magnoliopsida</taxon>
        <taxon>eudicotyledons</taxon>
        <taxon>Gunneridae</taxon>
        <taxon>Pentapetalae</taxon>
        <taxon>rosids</taxon>
        <taxon>fabids</taxon>
        <taxon>Fabales</taxon>
        <taxon>Fabaceae</taxon>
        <taxon>Papilionoideae</taxon>
        <taxon>50 kb inversion clade</taxon>
        <taxon>NPAAA clade</taxon>
        <taxon>indigoferoid/millettioid clade</taxon>
        <taxon>Phaseoleae</taxon>
        <taxon>Sphenostylis</taxon>
    </lineage>
</organism>
<dbReference type="InterPro" id="IPR044839">
    <property type="entry name" value="NDR1-like"/>
</dbReference>
<evidence type="ECO:0000313" key="5">
    <source>
        <dbReference type="Proteomes" id="UP001189624"/>
    </source>
</evidence>
<accession>A0AA86VE55</accession>
<evidence type="ECO:0000313" key="4">
    <source>
        <dbReference type="EMBL" id="CAJ1956788.1"/>
    </source>
</evidence>
<dbReference type="PANTHER" id="PTHR31415:SF146">
    <property type="entry name" value="NDR1-LIKE PROTEIN"/>
    <property type="match status" value="1"/>
</dbReference>
<reference evidence="4" key="1">
    <citation type="submission" date="2023-10" db="EMBL/GenBank/DDBJ databases">
        <authorList>
            <person name="Domelevo Entfellner J.-B."/>
        </authorList>
    </citation>
    <scope>NUCLEOTIDE SEQUENCE</scope>
</reference>
<evidence type="ECO:0000256" key="1">
    <source>
        <dbReference type="ARBA" id="ARBA00004370"/>
    </source>
</evidence>
<gene>
    <name evidence="4" type="ORF">AYBTSS11_LOCUS16852</name>
</gene>
<evidence type="ECO:0000256" key="3">
    <source>
        <dbReference type="SAM" id="Phobius"/>
    </source>
</evidence>
<keyword evidence="5" id="KW-1185">Reference proteome</keyword>
<keyword evidence="3" id="KW-1133">Transmembrane helix</keyword>
<protein>
    <recommendedName>
        <fullName evidence="6">Protein NDR1-like</fullName>
    </recommendedName>
</protein>
<dbReference type="GO" id="GO:0098542">
    <property type="term" value="P:defense response to other organism"/>
    <property type="evidence" value="ECO:0007669"/>
    <property type="project" value="InterPro"/>
</dbReference>
<dbReference type="AlphaFoldDB" id="A0AA86VE55"/>
<dbReference type="Gramene" id="rna-AYBTSS11_LOCUS16852">
    <property type="protein sequence ID" value="CAJ1956788.1"/>
    <property type="gene ID" value="gene-AYBTSS11_LOCUS16852"/>
</dbReference>
<dbReference type="PANTHER" id="PTHR31415">
    <property type="entry name" value="OS05G0367900 PROTEIN"/>
    <property type="match status" value="1"/>
</dbReference>
<sequence>MAPRQESCCTRCLTFLITIGLTALFLWLSMRVDEPRFYLDRIYVPALNKTLKPSPENTTILFDLELVNRNKDSGIRYDEVHLSFKVFVSVNATRPLANATVEGFYQGHKKNALKHGSLNGGRNLTTAVAGKVVYRVDFTTSVKYKIVWWYTKRHPLWGGANVEMNDSGLKVYGKPVRLGGKIPEVIQSGAPELRGCYPALLTFCVPAFVLLLNVRGLS</sequence>
<feature type="transmembrane region" description="Helical" evidence="3">
    <location>
        <begin position="12"/>
        <end position="30"/>
    </location>
</feature>
<dbReference type="EMBL" id="OY731402">
    <property type="protein sequence ID" value="CAJ1956788.1"/>
    <property type="molecule type" value="Genomic_DNA"/>
</dbReference>
<dbReference type="GO" id="GO:0005886">
    <property type="term" value="C:plasma membrane"/>
    <property type="evidence" value="ECO:0007669"/>
    <property type="project" value="TreeGrafter"/>
</dbReference>
<name>A0AA86VE55_9FABA</name>
<evidence type="ECO:0000256" key="2">
    <source>
        <dbReference type="ARBA" id="ARBA00023136"/>
    </source>
</evidence>
<proteinExistence type="predicted"/>
<keyword evidence="2 3" id="KW-0472">Membrane</keyword>
<keyword evidence="3" id="KW-0812">Transmembrane</keyword>
<dbReference type="Proteomes" id="UP001189624">
    <property type="component" value="Chromosome 5"/>
</dbReference>